<sequence>GPTMQASGTVWSIAISQDGRWIVTGDDGMKATVWNAATNEKVLDTQHQNWVTAVDISSDCSKAVAAAYGTVDNIQVFGIPSGIGLLPPISHSRIRGVKFSPDGSRFATASYDCGTRVYSTHNGGILFDSGPQGSTNSTHVVTPLVWSSDGQQLFVASKGKIICFNVSNTSSSEWSIHQTQSPVSIASNDRFIACLAGKSVSLWDCIGNIIAHTAGTNCTALSPHGGFLACGFDGGKIAIHNLRDVLPLEYFGSGVSEHLHHTM</sequence>
<dbReference type="Gene3D" id="2.130.10.10">
    <property type="entry name" value="YVTN repeat-like/Quinoprotein amine dehydrogenase"/>
    <property type="match status" value="2"/>
</dbReference>
<gene>
    <name evidence="3" type="ORF">PISMIDRAFT_642878</name>
</gene>
<dbReference type="AlphaFoldDB" id="A0A0C9Z2H0"/>
<evidence type="ECO:0000313" key="4">
    <source>
        <dbReference type="Proteomes" id="UP000054018"/>
    </source>
</evidence>
<dbReference type="EMBL" id="KN833949">
    <property type="protein sequence ID" value="KIK14233.1"/>
    <property type="molecule type" value="Genomic_DNA"/>
</dbReference>
<reference evidence="3 4" key="1">
    <citation type="submission" date="2014-04" db="EMBL/GenBank/DDBJ databases">
        <authorList>
            <consortium name="DOE Joint Genome Institute"/>
            <person name="Kuo A."/>
            <person name="Kohler A."/>
            <person name="Costa M.D."/>
            <person name="Nagy L.G."/>
            <person name="Floudas D."/>
            <person name="Copeland A."/>
            <person name="Barry K.W."/>
            <person name="Cichocki N."/>
            <person name="Veneault-Fourrey C."/>
            <person name="LaButti K."/>
            <person name="Lindquist E.A."/>
            <person name="Lipzen A."/>
            <person name="Lundell T."/>
            <person name="Morin E."/>
            <person name="Murat C."/>
            <person name="Sun H."/>
            <person name="Tunlid A."/>
            <person name="Henrissat B."/>
            <person name="Grigoriev I.V."/>
            <person name="Hibbett D.S."/>
            <person name="Martin F."/>
            <person name="Nordberg H.P."/>
            <person name="Cantor M.N."/>
            <person name="Hua S.X."/>
        </authorList>
    </citation>
    <scope>NUCLEOTIDE SEQUENCE [LARGE SCALE GENOMIC DNA]</scope>
    <source>
        <strain evidence="3 4">441</strain>
    </source>
</reference>
<dbReference type="HOGENOM" id="CLU_028047_0_0_1"/>
<protein>
    <recommendedName>
        <fullName evidence="5">Anaphase-promoting complex subunit 4 WD40 domain-containing protein</fullName>
    </recommendedName>
</protein>
<organism evidence="3 4">
    <name type="scientific">Pisolithus microcarpus 441</name>
    <dbReference type="NCBI Taxonomy" id="765257"/>
    <lineage>
        <taxon>Eukaryota</taxon>
        <taxon>Fungi</taxon>
        <taxon>Dikarya</taxon>
        <taxon>Basidiomycota</taxon>
        <taxon>Agaricomycotina</taxon>
        <taxon>Agaricomycetes</taxon>
        <taxon>Agaricomycetidae</taxon>
        <taxon>Boletales</taxon>
        <taxon>Sclerodermatineae</taxon>
        <taxon>Pisolithaceae</taxon>
        <taxon>Pisolithus</taxon>
    </lineage>
</organism>
<dbReference type="InterPro" id="IPR036322">
    <property type="entry name" value="WD40_repeat_dom_sf"/>
</dbReference>
<feature type="non-terminal residue" evidence="3">
    <location>
        <position position="1"/>
    </location>
</feature>
<reference evidence="4" key="2">
    <citation type="submission" date="2015-01" db="EMBL/GenBank/DDBJ databases">
        <title>Evolutionary Origins and Diversification of the Mycorrhizal Mutualists.</title>
        <authorList>
            <consortium name="DOE Joint Genome Institute"/>
            <consortium name="Mycorrhizal Genomics Consortium"/>
            <person name="Kohler A."/>
            <person name="Kuo A."/>
            <person name="Nagy L.G."/>
            <person name="Floudas D."/>
            <person name="Copeland A."/>
            <person name="Barry K.W."/>
            <person name="Cichocki N."/>
            <person name="Veneault-Fourrey C."/>
            <person name="LaButti K."/>
            <person name="Lindquist E.A."/>
            <person name="Lipzen A."/>
            <person name="Lundell T."/>
            <person name="Morin E."/>
            <person name="Murat C."/>
            <person name="Riley R."/>
            <person name="Ohm R."/>
            <person name="Sun H."/>
            <person name="Tunlid A."/>
            <person name="Henrissat B."/>
            <person name="Grigoriev I.V."/>
            <person name="Hibbett D.S."/>
            <person name="Martin F."/>
        </authorList>
    </citation>
    <scope>NUCLEOTIDE SEQUENCE [LARGE SCALE GENOMIC DNA]</scope>
    <source>
        <strain evidence="4">441</strain>
    </source>
</reference>
<keyword evidence="1" id="KW-0853">WD repeat</keyword>
<accession>A0A0C9Z2H0</accession>
<dbReference type="PANTHER" id="PTHR19848:SF8">
    <property type="entry name" value="F-BOX AND WD REPEAT DOMAIN CONTAINING 7"/>
    <property type="match status" value="1"/>
</dbReference>
<evidence type="ECO:0000256" key="2">
    <source>
        <dbReference type="ARBA" id="ARBA00022737"/>
    </source>
</evidence>
<dbReference type="InterPro" id="IPR015943">
    <property type="entry name" value="WD40/YVTN_repeat-like_dom_sf"/>
</dbReference>
<proteinExistence type="predicted"/>
<keyword evidence="2" id="KW-0677">Repeat</keyword>
<evidence type="ECO:0000256" key="1">
    <source>
        <dbReference type="ARBA" id="ARBA00022574"/>
    </source>
</evidence>
<name>A0A0C9Z2H0_9AGAM</name>
<dbReference type="STRING" id="765257.A0A0C9Z2H0"/>
<evidence type="ECO:0000313" key="3">
    <source>
        <dbReference type="EMBL" id="KIK14233.1"/>
    </source>
</evidence>
<keyword evidence="4" id="KW-1185">Reference proteome</keyword>
<dbReference type="Pfam" id="PF00400">
    <property type="entry name" value="WD40"/>
    <property type="match status" value="3"/>
</dbReference>
<dbReference type="InterPro" id="IPR001680">
    <property type="entry name" value="WD40_rpt"/>
</dbReference>
<dbReference type="OrthoDB" id="239865at2759"/>
<dbReference type="PANTHER" id="PTHR19848">
    <property type="entry name" value="WD40 REPEAT PROTEIN"/>
    <property type="match status" value="1"/>
</dbReference>
<dbReference type="SMART" id="SM00320">
    <property type="entry name" value="WD40"/>
    <property type="match status" value="5"/>
</dbReference>
<dbReference type="Proteomes" id="UP000054018">
    <property type="component" value="Unassembled WGS sequence"/>
</dbReference>
<evidence type="ECO:0008006" key="5">
    <source>
        <dbReference type="Google" id="ProtNLM"/>
    </source>
</evidence>
<dbReference type="SUPFAM" id="SSF50978">
    <property type="entry name" value="WD40 repeat-like"/>
    <property type="match status" value="1"/>
</dbReference>